<gene>
    <name evidence="2" type="ORF">Tci_037506</name>
</gene>
<dbReference type="AlphaFoldDB" id="A0A6L2LV85"/>
<feature type="region of interest" description="Disordered" evidence="1">
    <location>
        <begin position="250"/>
        <end position="289"/>
    </location>
</feature>
<organism evidence="2">
    <name type="scientific">Tanacetum cinerariifolium</name>
    <name type="common">Dalmatian daisy</name>
    <name type="synonym">Chrysanthemum cinerariifolium</name>
    <dbReference type="NCBI Taxonomy" id="118510"/>
    <lineage>
        <taxon>Eukaryota</taxon>
        <taxon>Viridiplantae</taxon>
        <taxon>Streptophyta</taxon>
        <taxon>Embryophyta</taxon>
        <taxon>Tracheophyta</taxon>
        <taxon>Spermatophyta</taxon>
        <taxon>Magnoliopsida</taxon>
        <taxon>eudicotyledons</taxon>
        <taxon>Gunneridae</taxon>
        <taxon>Pentapetalae</taxon>
        <taxon>asterids</taxon>
        <taxon>campanulids</taxon>
        <taxon>Asterales</taxon>
        <taxon>Asteraceae</taxon>
        <taxon>Asteroideae</taxon>
        <taxon>Anthemideae</taxon>
        <taxon>Anthemidinae</taxon>
        <taxon>Tanacetum</taxon>
    </lineage>
</organism>
<accession>A0A6L2LV85</accession>
<sequence>PLFGLHDKKKIELCFDVLRFNVGDEKKELFVESRVLILETTFVGAESMVLILEMTYVNVESRVSILKTTFVGVESRPSLHAHLQDSDCVSVVFSFLRLPDADLIAPHSNTFCNPSLVNWNWDEVILISSDDDETNVNETIALPVEDADEEIALHNNPFLNPKLLNSYWDDVIFVPSDDDEGHAEEDIYTSVNTQEWLWQETNPRKYLAVTKLDRNTPNIGNNKLHTSSRRELSKVQRNEAIPLSNEEIALDANGSIEGTMSPEGPREGTMSPGGPQYDYMMSSEADDDY</sequence>
<reference evidence="2" key="1">
    <citation type="journal article" date="2019" name="Sci. Rep.">
        <title>Draft genome of Tanacetum cinerariifolium, the natural source of mosquito coil.</title>
        <authorList>
            <person name="Yamashiro T."/>
            <person name="Shiraishi A."/>
            <person name="Satake H."/>
            <person name="Nakayama K."/>
        </authorList>
    </citation>
    <scope>NUCLEOTIDE SEQUENCE</scope>
</reference>
<feature type="non-terminal residue" evidence="2">
    <location>
        <position position="1"/>
    </location>
</feature>
<protein>
    <submittedName>
        <fullName evidence="2">Uncharacterized protein</fullName>
    </submittedName>
</protein>
<name>A0A6L2LV85_TANCI</name>
<evidence type="ECO:0000313" key="2">
    <source>
        <dbReference type="EMBL" id="GEU65528.1"/>
    </source>
</evidence>
<proteinExistence type="predicted"/>
<comment type="caution">
    <text evidence="2">The sequence shown here is derived from an EMBL/GenBank/DDBJ whole genome shotgun (WGS) entry which is preliminary data.</text>
</comment>
<evidence type="ECO:0000256" key="1">
    <source>
        <dbReference type="SAM" id="MobiDB-lite"/>
    </source>
</evidence>
<dbReference type="EMBL" id="BKCJ010005218">
    <property type="protein sequence ID" value="GEU65528.1"/>
    <property type="molecule type" value="Genomic_DNA"/>
</dbReference>